<comment type="caution">
    <text evidence="1">The sequence shown here is derived from an EMBL/GenBank/DDBJ whole genome shotgun (WGS) entry which is preliminary data.</text>
</comment>
<reference evidence="1" key="1">
    <citation type="submission" date="2022-07" db="EMBL/GenBank/DDBJ databases">
        <title>Phylogenomic reconstructions and comparative analyses of Kickxellomycotina fungi.</title>
        <authorList>
            <person name="Reynolds N.K."/>
            <person name="Stajich J.E."/>
            <person name="Barry K."/>
            <person name="Grigoriev I.V."/>
            <person name="Crous P."/>
            <person name="Smith M.E."/>
        </authorList>
    </citation>
    <scope>NUCLEOTIDE SEQUENCE</scope>
    <source>
        <strain evidence="1">CBS 109366</strain>
    </source>
</reference>
<keyword evidence="2" id="KW-1185">Reference proteome</keyword>
<accession>A0ACC1K773</accession>
<dbReference type="Proteomes" id="UP001140234">
    <property type="component" value="Unassembled WGS sequence"/>
</dbReference>
<feature type="non-terminal residue" evidence="1">
    <location>
        <position position="1"/>
    </location>
</feature>
<name>A0ACC1K773_9FUNG</name>
<proteinExistence type="predicted"/>
<dbReference type="EMBL" id="JANBUJ010000072">
    <property type="protein sequence ID" value="KAJ2774708.1"/>
    <property type="molecule type" value="Genomic_DNA"/>
</dbReference>
<gene>
    <name evidence="1" type="ORF">IWQ57_000696</name>
</gene>
<organism evidence="1 2">
    <name type="scientific">Coemansia nantahalensis</name>
    <dbReference type="NCBI Taxonomy" id="2789366"/>
    <lineage>
        <taxon>Eukaryota</taxon>
        <taxon>Fungi</taxon>
        <taxon>Fungi incertae sedis</taxon>
        <taxon>Zoopagomycota</taxon>
        <taxon>Kickxellomycotina</taxon>
        <taxon>Kickxellomycetes</taxon>
        <taxon>Kickxellales</taxon>
        <taxon>Kickxellaceae</taxon>
        <taxon>Coemansia</taxon>
    </lineage>
</organism>
<sequence length="318" mass="34938">EDDDDDRTESLTVTPADKQASARPKHRDDSTEVVEDHKPAERTFTPGSGGGAPPYHPYPPPPPGMRGYSGGIGGPSYGMPDTAPARMRPPPSEQELWLRESREMLHAQATQLHQLQEIVRELVSQSGQRTNPALAINGSLSALMSEGSSPLQQPTPQFAHHNGYVFGGAPPPHYQQRAAPQPGQNYGYPVPTSAPVDIQLSRYGPRHRAADEPSPRTPLPPITPGRRESEHSAEEPRTGMDAELDKVKSHVMYLMKRVDMPRILLEQLTPTEEEGSTGRGRAFTALVADLKRLGALSRNNVKDYLEVFVRSLETAERD</sequence>
<protein>
    <submittedName>
        <fullName evidence="1">Uncharacterized protein</fullName>
    </submittedName>
</protein>
<evidence type="ECO:0000313" key="2">
    <source>
        <dbReference type="Proteomes" id="UP001140234"/>
    </source>
</evidence>
<evidence type="ECO:0000313" key="1">
    <source>
        <dbReference type="EMBL" id="KAJ2774708.1"/>
    </source>
</evidence>